<dbReference type="Pfam" id="PF00496">
    <property type="entry name" value="SBP_bac_5"/>
    <property type="match status" value="1"/>
</dbReference>
<keyword evidence="1" id="KW-0732">Signal</keyword>
<organism evidence="3 4">
    <name type="scientific">Alicyclobacillus cellulosilyticus</name>
    <dbReference type="NCBI Taxonomy" id="1003997"/>
    <lineage>
        <taxon>Bacteria</taxon>
        <taxon>Bacillati</taxon>
        <taxon>Bacillota</taxon>
        <taxon>Bacilli</taxon>
        <taxon>Bacillales</taxon>
        <taxon>Alicyclobacillaceae</taxon>
        <taxon>Alicyclobacillus</taxon>
    </lineage>
</organism>
<evidence type="ECO:0000313" key="3">
    <source>
        <dbReference type="EMBL" id="GGI97776.1"/>
    </source>
</evidence>
<dbReference type="GO" id="GO:0042597">
    <property type="term" value="C:periplasmic space"/>
    <property type="evidence" value="ECO:0007669"/>
    <property type="project" value="UniProtKB-ARBA"/>
</dbReference>
<feature type="signal peptide" evidence="1">
    <location>
        <begin position="1"/>
        <end position="32"/>
    </location>
</feature>
<dbReference type="GO" id="GO:1904680">
    <property type="term" value="F:peptide transmembrane transporter activity"/>
    <property type="evidence" value="ECO:0007669"/>
    <property type="project" value="TreeGrafter"/>
</dbReference>
<dbReference type="EMBL" id="BMOY01000004">
    <property type="protein sequence ID" value="GGI97776.1"/>
    <property type="molecule type" value="Genomic_DNA"/>
</dbReference>
<gene>
    <name evidence="3" type="ORF">GCM10010885_04320</name>
</gene>
<feature type="chain" id="PRO_5037848722" evidence="1">
    <location>
        <begin position="33"/>
        <end position="549"/>
    </location>
</feature>
<reference evidence="3" key="1">
    <citation type="journal article" date="2014" name="Int. J. Syst. Evol. Microbiol.">
        <title>Complete genome sequence of Corynebacterium casei LMG S-19264T (=DSM 44701T), isolated from a smear-ripened cheese.</title>
        <authorList>
            <consortium name="US DOE Joint Genome Institute (JGI-PGF)"/>
            <person name="Walter F."/>
            <person name="Albersmeier A."/>
            <person name="Kalinowski J."/>
            <person name="Ruckert C."/>
        </authorList>
    </citation>
    <scope>NUCLEOTIDE SEQUENCE</scope>
    <source>
        <strain evidence="3">JCM 18487</strain>
    </source>
</reference>
<dbReference type="PANTHER" id="PTHR30290:SF82">
    <property type="entry name" value="ABC-TYPE DIPEPTIDE_OLIGOPEPTIDE TRANSPORT SYSTEM, PERIPLASMIC COMPONENT"/>
    <property type="match status" value="1"/>
</dbReference>
<reference evidence="3" key="2">
    <citation type="submission" date="2020-09" db="EMBL/GenBank/DDBJ databases">
        <authorList>
            <person name="Sun Q."/>
            <person name="Ohkuma M."/>
        </authorList>
    </citation>
    <scope>NUCLEOTIDE SEQUENCE</scope>
    <source>
        <strain evidence="3">JCM 18487</strain>
    </source>
</reference>
<evidence type="ECO:0000313" key="4">
    <source>
        <dbReference type="Proteomes" id="UP000637695"/>
    </source>
</evidence>
<dbReference type="InterPro" id="IPR000914">
    <property type="entry name" value="SBP_5_dom"/>
</dbReference>
<dbReference type="PANTHER" id="PTHR30290">
    <property type="entry name" value="PERIPLASMIC BINDING COMPONENT OF ABC TRANSPORTER"/>
    <property type="match status" value="1"/>
</dbReference>
<comment type="caution">
    <text evidence="3">The sequence shown here is derived from an EMBL/GenBank/DDBJ whole genome shotgun (WGS) entry which is preliminary data.</text>
</comment>
<dbReference type="RefSeq" id="WP_229776252.1">
    <property type="nucleotide sequence ID" value="NZ_BMOY01000004.1"/>
</dbReference>
<keyword evidence="4" id="KW-1185">Reference proteome</keyword>
<accession>A0A917K1N1</accession>
<protein>
    <submittedName>
        <fullName evidence="3">Peptide ABC transporter substrate-binding protein</fullName>
    </submittedName>
</protein>
<dbReference type="PIRSF" id="PIRSF002741">
    <property type="entry name" value="MppA"/>
    <property type="match status" value="1"/>
</dbReference>
<dbReference type="Proteomes" id="UP000637695">
    <property type="component" value="Unassembled WGS sequence"/>
</dbReference>
<dbReference type="GO" id="GO:0043190">
    <property type="term" value="C:ATP-binding cassette (ABC) transporter complex"/>
    <property type="evidence" value="ECO:0007669"/>
    <property type="project" value="InterPro"/>
</dbReference>
<sequence length="549" mass="60822">MVKKMTWRVATLASLAASTLAAGAALPTVASAANPQPLVVVPSPNGNFQYNFNPFTASNNGGNYGTLGLIYEPLFYLDNVSGKTFSLLGTKYTWSNGNKTLTVQLRSNAKWSDGQPFTSDDVVFTFQELKKYPAADTAGIWTQLASVTAKGKNAVVFQFKTANVPFAAYVLSQFIVPKHIWSKLGDPTKVTVTKPVGTGPYTLGSFTPQDYKYNANPNYWGGKPPVPVVDFPAYSGNDAGNMALAMGKVDWDGMFIPQIDKLFVSRDPKHNHYFFPPGNVIMLYTNLKNPLLSQLPVRQAISLAIDRNALANKAEYGYTKPASLTGLVLPNNAAWLDPSLPKSKTQPQYNPQQAEKILQQAGFKKNAQGIYEKNGKPLSFTLKVVAGWTDWDTCAQLIQQDLKKIGIQVTVQEQQLGAYNSDLGGAKKNYDLAISWTNTGPTPYFLYYNMLDTHGNYNVEQLSSKEVDAILADFSQTSSEAQQKKDIYKLERFMMDNLPSIPLFYGPVWFEYRDAKYTGFPTPQNPWINPAPWQNYAQAIVLMHLKPVQ</sequence>
<dbReference type="CDD" id="cd08509">
    <property type="entry name" value="PBP2_TmCBP_oligosaccharides_like"/>
    <property type="match status" value="1"/>
</dbReference>
<dbReference type="InterPro" id="IPR039424">
    <property type="entry name" value="SBP_5"/>
</dbReference>
<dbReference type="InterPro" id="IPR030678">
    <property type="entry name" value="Peptide/Ni-bd"/>
</dbReference>
<dbReference type="Gene3D" id="3.40.190.10">
    <property type="entry name" value="Periplasmic binding protein-like II"/>
    <property type="match status" value="1"/>
</dbReference>
<dbReference type="GO" id="GO:0015833">
    <property type="term" value="P:peptide transport"/>
    <property type="evidence" value="ECO:0007669"/>
    <property type="project" value="TreeGrafter"/>
</dbReference>
<proteinExistence type="predicted"/>
<evidence type="ECO:0000259" key="2">
    <source>
        <dbReference type="Pfam" id="PF00496"/>
    </source>
</evidence>
<dbReference type="AlphaFoldDB" id="A0A917K1N1"/>
<dbReference type="SUPFAM" id="SSF53850">
    <property type="entry name" value="Periplasmic binding protein-like II"/>
    <property type="match status" value="1"/>
</dbReference>
<feature type="domain" description="Solute-binding protein family 5" evidence="2">
    <location>
        <begin position="88"/>
        <end position="456"/>
    </location>
</feature>
<dbReference type="Gene3D" id="3.10.105.10">
    <property type="entry name" value="Dipeptide-binding Protein, Domain 3"/>
    <property type="match status" value="1"/>
</dbReference>
<name>A0A917K1N1_9BACL</name>
<dbReference type="Gene3D" id="3.90.76.10">
    <property type="entry name" value="Dipeptide-binding Protein, Domain 1"/>
    <property type="match status" value="1"/>
</dbReference>
<evidence type="ECO:0000256" key="1">
    <source>
        <dbReference type="SAM" id="SignalP"/>
    </source>
</evidence>